<keyword evidence="1" id="KW-0472">Membrane</keyword>
<keyword evidence="3" id="KW-1185">Reference proteome</keyword>
<dbReference type="InterPro" id="IPR032531">
    <property type="entry name" value="DUF4956"/>
</dbReference>
<accession>A0A1N7NQD8</accession>
<evidence type="ECO:0000313" key="2">
    <source>
        <dbReference type="EMBL" id="SIT00449.1"/>
    </source>
</evidence>
<dbReference type="STRING" id="484498.SAMN05421686_107185"/>
<proteinExistence type="predicted"/>
<dbReference type="OrthoDB" id="9803265at2"/>
<dbReference type="AlphaFoldDB" id="A0A1N7NQD8"/>
<sequence>MTPTDLSSLFDSSQLMLDSTLGSLQIFISLSATFVMAMFIYWVYRQTYNGVLYSKNFNITLVMVAIAINAIVIGISGNLMLSLGMIGALSIIRFRTAVKDPRDTAFIFWSITVGIANGVEYYQLSIIASLFIATVLWGLSRSMNFEPSYMLIMKYEDSRQWPDIKAHLENKQQVQNYFIRSDTIKNNAAGKLIEKVIEVRVKADQHEPLLDALRASNGVSTCTLLSSHGEFAE</sequence>
<name>A0A1N7NQD8_9GAMM</name>
<dbReference type="Pfam" id="PF16316">
    <property type="entry name" value="DUF4956"/>
    <property type="match status" value="1"/>
</dbReference>
<dbReference type="RefSeq" id="WP_084188918.1">
    <property type="nucleotide sequence ID" value="NZ_FTOH01000007.1"/>
</dbReference>
<protein>
    <recommendedName>
        <fullName evidence="4">DUF4956 domain-containing protein</fullName>
    </recommendedName>
</protein>
<evidence type="ECO:0000313" key="3">
    <source>
        <dbReference type="Proteomes" id="UP000185639"/>
    </source>
</evidence>
<gene>
    <name evidence="2" type="ORF">SAMN05421686_107185</name>
</gene>
<dbReference type="EMBL" id="FTOH01000007">
    <property type="protein sequence ID" value="SIT00449.1"/>
    <property type="molecule type" value="Genomic_DNA"/>
</dbReference>
<keyword evidence="1" id="KW-0812">Transmembrane</keyword>
<dbReference type="Proteomes" id="UP000185639">
    <property type="component" value="Unassembled WGS sequence"/>
</dbReference>
<feature type="transmembrane region" description="Helical" evidence="1">
    <location>
        <begin position="121"/>
        <end position="140"/>
    </location>
</feature>
<evidence type="ECO:0000256" key="1">
    <source>
        <dbReference type="SAM" id="Phobius"/>
    </source>
</evidence>
<reference evidence="3" key="1">
    <citation type="submission" date="2017-01" db="EMBL/GenBank/DDBJ databases">
        <authorList>
            <person name="Varghese N."/>
            <person name="Submissions S."/>
        </authorList>
    </citation>
    <scope>NUCLEOTIDE SEQUENCE [LARGE SCALE GENOMIC DNA]</scope>
    <source>
        <strain evidence="3">DSM 24913</strain>
    </source>
</reference>
<keyword evidence="1" id="KW-1133">Transmembrane helix</keyword>
<organism evidence="2 3">
    <name type="scientific">Thalassolituus maritimus</name>
    <dbReference type="NCBI Taxonomy" id="484498"/>
    <lineage>
        <taxon>Bacteria</taxon>
        <taxon>Pseudomonadati</taxon>
        <taxon>Pseudomonadota</taxon>
        <taxon>Gammaproteobacteria</taxon>
        <taxon>Oceanospirillales</taxon>
        <taxon>Oceanospirillaceae</taxon>
        <taxon>Thalassolituus</taxon>
    </lineage>
</organism>
<evidence type="ECO:0008006" key="4">
    <source>
        <dbReference type="Google" id="ProtNLM"/>
    </source>
</evidence>
<feature type="transmembrane region" description="Helical" evidence="1">
    <location>
        <begin position="56"/>
        <end position="75"/>
    </location>
</feature>
<feature type="transmembrane region" description="Helical" evidence="1">
    <location>
        <begin position="20"/>
        <end position="44"/>
    </location>
</feature>